<accession>E3K4N1</accession>
<dbReference type="RefSeq" id="XP_003323616.2">
    <property type="nucleotide sequence ID" value="XM_003323568.2"/>
</dbReference>
<dbReference type="HOGENOM" id="CLU_1644532_0_0_1"/>
<dbReference type="STRING" id="418459.E3K4N1"/>
<dbReference type="OrthoDB" id="5325112at2759"/>
<dbReference type="AlphaFoldDB" id="E3K4N1"/>
<protein>
    <submittedName>
        <fullName evidence="1">Uncharacterized protein</fullName>
    </submittedName>
</protein>
<sequence length="162" mass="18897">MAMNEEEVMTQIKPKVRYLQKPGLKHIDVILENWKWVFLLCQDHEEEGGPGLAIELIKASLEIFVASLYTVDYLPKPIIFTFLDHLKYLTPIQIYLKFIVRSLHLQDSSFHEKLIQIYLLKTTFTLSKRAKGRAQVQLNTLHQGIYYHINSSSNNIPYSYGN</sequence>
<evidence type="ECO:0000313" key="2">
    <source>
        <dbReference type="Proteomes" id="UP000008783"/>
    </source>
</evidence>
<reference key="1">
    <citation type="submission" date="2007-01" db="EMBL/GenBank/DDBJ databases">
        <title>The Genome Sequence of Puccinia graminis f. sp. tritici Strain CRL 75-36-700-3.</title>
        <authorList>
            <consortium name="The Broad Institute Genome Sequencing Platform"/>
            <person name="Birren B."/>
            <person name="Lander E."/>
            <person name="Galagan J."/>
            <person name="Nusbaum C."/>
            <person name="Devon K."/>
            <person name="Cuomo C."/>
            <person name="Jaffe D."/>
            <person name="Butler J."/>
            <person name="Alvarez P."/>
            <person name="Gnerre S."/>
            <person name="Grabherr M."/>
            <person name="Mauceli E."/>
            <person name="Brockman W."/>
            <person name="Young S."/>
            <person name="LaButti K."/>
            <person name="Sykes S."/>
            <person name="DeCaprio D."/>
            <person name="Crawford M."/>
            <person name="Koehrsen M."/>
            <person name="Engels R."/>
            <person name="Montgomery P."/>
            <person name="Pearson M."/>
            <person name="Howarth C."/>
            <person name="Larson L."/>
            <person name="White J."/>
            <person name="Zeng Q."/>
            <person name="Kodira C."/>
            <person name="Yandava C."/>
            <person name="Alvarado L."/>
            <person name="O'Leary S."/>
            <person name="Szabo L."/>
            <person name="Dean R."/>
            <person name="Schein J."/>
        </authorList>
    </citation>
    <scope>NUCLEOTIDE SEQUENCE</scope>
    <source>
        <strain>CRL 75-36-700-3</strain>
    </source>
</reference>
<gene>
    <name evidence="1" type="ORF">PGTG_05518</name>
</gene>
<dbReference type="VEuPathDB" id="FungiDB:PGTG_05518"/>
<dbReference type="Proteomes" id="UP000008783">
    <property type="component" value="Unassembled WGS sequence"/>
</dbReference>
<organism evidence="1 2">
    <name type="scientific">Puccinia graminis f. sp. tritici (strain CRL 75-36-700-3 / race SCCL)</name>
    <name type="common">Black stem rust fungus</name>
    <dbReference type="NCBI Taxonomy" id="418459"/>
    <lineage>
        <taxon>Eukaryota</taxon>
        <taxon>Fungi</taxon>
        <taxon>Dikarya</taxon>
        <taxon>Basidiomycota</taxon>
        <taxon>Pucciniomycotina</taxon>
        <taxon>Pucciniomycetes</taxon>
        <taxon>Pucciniales</taxon>
        <taxon>Pucciniaceae</taxon>
        <taxon>Puccinia</taxon>
    </lineage>
</organism>
<dbReference type="InParanoid" id="E3K4N1"/>
<name>E3K4N1_PUCGT</name>
<dbReference type="GeneID" id="10531021"/>
<evidence type="ECO:0000313" key="1">
    <source>
        <dbReference type="EMBL" id="EFP79197.2"/>
    </source>
</evidence>
<dbReference type="KEGG" id="pgr:PGTG_05518"/>
<keyword evidence="2" id="KW-1185">Reference proteome</keyword>
<dbReference type="EMBL" id="DS178272">
    <property type="protein sequence ID" value="EFP79197.2"/>
    <property type="molecule type" value="Genomic_DNA"/>
</dbReference>
<reference evidence="2" key="2">
    <citation type="journal article" date="2011" name="Proc. Natl. Acad. Sci. U.S.A.">
        <title>Obligate biotrophy features unraveled by the genomic analysis of rust fungi.</title>
        <authorList>
            <person name="Duplessis S."/>
            <person name="Cuomo C.A."/>
            <person name="Lin Y.-C."/>
            <person name="Aerts A."/>
            <person name="Tisserant E."/>
            <person name="Veneault-Fourrey C."/>
            <person name="Joly D.L."/>
            <person name="Hacquard S."/>
            <person name="Amselem J."/>
            <person name="Cantarel B.L."/>
            <person name="Chiu R."/>
            <person name="Coutinho P.M."/>
            <person name="Feau N."/>
            <person name="Field M."/>
            <person name="Frey P."/>
            <person name="Gelhaye E."/>
            <person name="Goldberg J."/>
            <person name="Grabherr M.G."/>
            <person name="Kodira C.D."/>
            <person name="Kohler A."/>
            <person name="Kuees U."/>
            <person name="Lindquist E.A."/>
            <person name="Lucas S.M."/>
            <person name="Mago R."/>
            <person name="Mauceli E."/>
            <person name="Morin E."/>
            <person name="Murat C."/>
            <person name="Pangilinan J.L."/>
            <person name="Park R."/>
            <person name="Pearson M."/>
            <person name="Quesneville H."/>
            <person name="Rouhier N."/>
            <person name="Sakthikumar S."/>
            <person name="Salamov A.A."/>
            <person name="Schmutz J."/>
            <person name="Selles B."/>
            <person name="Shapiro H."/>
            <person name="Tanguay P."/>
            <person name="Tuskan G.A."/>
            <person name="Henrissat B."/>
            <person name="Van de Peer Y."/>
            <person name="Rouze P."/>
            <person name="Ellis J.G."/>
            <person name="Dodds P.N."/>
            <person name="Schein J.E."/>
            <person name="Zhong S."/>
            <person name="Hamelin R.C."/>
            <person name="Grigoriev I.V."/>
            <person name="Szabo L.J."/>
            <person name="Martin F."/>
        </authorList>
    </citation>
    <scope>NUCLEOTIDE SEQUENCE [LARGE SCALE GENOMIC DNA]</scope>
    <source>
        <strain evidence="2">CRL 75-36-700-3 / race SCCL</strain>
    </source>
</reference>
<proteinExistence type="predicted"/>